<evidence type="ECO:0000256" key="1">
    <source>
        <dbReference type="SAM" id="Coils"/>
    </source>
</evidence>
<name>A0A4P9K5K3_9GAMM</name>
<evidence type="ECO:0000313" key="5">
    <source>
        <dbReference type="Proteomes" id="UP000304864"/>
    </source>
</evidence>
<feature type="signal peptide" evidence="2">
    <location>
        <begin position="1"/>
        <end position="23"/>
    </location>
</feature>
<evidence type="ECO:0000259" key="3">
    <source>
        <dbReference type="Pfam" id="PF01471"/>
    </source>
</evidence>
<dbReference type="PROSITE" id="PS51257">
    <property type="entry name" value="PROKAR_LIPOPROTEIN"/>
    <property type="match status" value="1"/>
</dbReference>
<feature type="coiled-coil region" evidence="1">
    <location>
        <begin position="231"/>
        <end position="269"/>
    </location>
</feature>
<feature type="domain" description="Peptidoglycan binding-like" evidence="3">
    <location>
        <begin position="794"/>
        <end position="841"/>
    </location>
</feature>
<dbReference type="KEGG" id="thig:FE785_06280"/>
<protein>
    <recommendedName>
        <fullName evidence="3">Peptidoglycan binding-like domain-containing protein</fullName>
    </recommendedName>
</protein>
<feature type="chain" id="PRO_5020750240" description="Peptidoglycan binding-like domain-containing protein" evidence="2">
    <location>
        <begin position="24"/>
        <end position="862"/>
    </location>
</feature>
<evidence type="ECO:0000256" key="2">
    <source>
        <dbReference type="SAM" id="SignalP"/>
    </source>
</evidence>
<dbReference type="InterPro" id="IPR036365">
    <property type="entry name" value="PGBD-like_sf"/>
</dbReference>
<dbReference type="Pfam" id="PF01471">
    <property type="entry name" value="PG_binding_1"/>
    <property type="match status" value="2"/>
</dbReference>
<dbReference type="InterPro" id="IPR036366">
    <property type="entry name" value="PGBDSf"/>
</dbReference>
<dbReference type="AlphaFoldDB" id="A0A4P9K5K3"/>
<dbReference type="InterPro" id="IPR002477">
    <property type="entry name" value="Peptidoglycan-bd-like"/>
</dbReference>
<gene>
    <name evidence="4" type="ORF">FE785_06280</name>
</gene>
<dbReference type="Proteomes" id="UP000304864">
    <property type="component" value="Chromosome"/>
</dbReference>
<sequence>MKLTRLKLALYSAGFASFLLVGCATTDKSGDKALSESEVALMIEKAKAEERERIQQQLAKQQEKSALFNQIKARQIEKQALLDTRDTIRIKPSSNAAVFYRNQDGLSYYRCAAPAQKPMADSAGKWYYHKDTTELSATLCAQSRSKALIKKVQQKLFDMGYLFSANLSQPQLVDGVWGEASLEALKEYQKYHGLLYGQLTIESLEHMGLFPASNESFALLGVSEIAPPTELEKQLQLKAQRLKEKQQAQEQAEQDRREAERKLMIAEAASSQSADTPNLPMVTNFVVDNRDSVFYRNVDGVDYYRCAANAFVADLKAGKWDYSAAQKQLSATLCKASRNKKVISDLQQRLYQLGYLQEVAESRQLTKEQVVDGIWGDTTLEALKAYQVDNGLVFGQLTIQSLENLGVFEAPSERIEPTSLLANLARNTLGNIEQNQVAEEQSTAGNGQIEVLAEESAGNESVNGAPTDSAAETAEINDSAIGIENEQSTAEENINDTERLMPNDTVPWPAVTNFVVDNRKRAMYRKVGGVDYYRCAANALVPQYKDGHWDYSREEKQLSATLCKSSRDLATMTDLQYRLYEQGYLKTVAEEKGLTKAEVVDGIWGSSTLQALKQYQADNGLVFGQLTIQSLEHIGVFAADIGRTRQHEQNLAQTESVVATELQSEQSDISEEIDNSEMLVSNNHAIAPEESGEIDVAANHVNEPSVAKPIKVDNQQPTAVLMRLQRVQGDNFDFISGVPSSSKPVLAGYIKGAQIWRCGARAQIPMLENGQPLYSEDQKQMRATLCKMSRSRAMIKPLQQALLNKGYLKPLPPLDYVVVDGIWGINTLNALKEFQKDNGLAYGQLTLQSYIELGVLDLLDEQ</sequence>
<dbReference type="EMBL" id="CP040602">
    <property type="protein sequence ID" value="QCU90262.1"/>
    <property type="molecule type" value="Genomic_DNA"/>
</dbReference>
<proteinExistence type="predicted"/>
<dbReference type="SUPFAM" id="SSF47090">
    <property type="entry name" value="PGBD-like"/>
    <property type="match status" value="4"/>
</dbReference>
<dbReference type="Gene3D" id="1.10.101.10">
    <property type="entry name" value="PGBD-like superfamily/PGBD"/>
    <property type="match status" value="4"/>
</dbReference>
<keyword evidence="1" id="KW-0175">Coiled coil</keyword>
<feature type="domain" description="Peptidoglycan binding-like" evidence="3">
    <location>
        <begin position="343"/>
        <end position="392"/>
    </location>
</feature>
<dbReference type="RefSeq" id="WP_138564937.1">
    <property type="nucleotide sequence ID" value="NZ_CP040602.1"/>
</dbReference>
<dbReference type="PROSITE" id="PS00018">
    <property type="entry name" value="EF_HAND_1"/>
    <property type="match status" value="1"/>
</dbReference>
<dbReference type="OrthoDB" id="7622008at2"/>
<keyword evidence="2" id="KW-0732">Signal</keyword>
<accession>A0A4P9K5K3</accession>
<organism evidence="4 5">
    <name type="scientific">Thiomicrorhabdus sediminis</name>
    <dbReference type="NCBI Taxonomy" id="2580412"/>
    <lineage>
        <taxon>Bacteria</taxon>
        <taxon>Pseudomonadati</taxon>
        <taxon>Pseudomonadota</taxon>
        <taxon>Gammaproteobacteria</taxon>
        <taxon>Thiotrichales</taxon>
        <taxon>Piscirickettsiaceae</taxon>
        <taxon>Thiomicrorhabdus</taxon>
    </lineage>
</organism>
<dbReference type="InterPro" id="IPR018247">
    <property type="entry name" value="EF_Hand_1_Ca_BS"/>
</dbReference>
<reference evidence="4 5" key="1">
    <citation type="submission" date="2019-05" db="EMBL/GenBank/DDBJ databases">
        <title>Thiomicrorhabdus sediminis sp. nov, a novel sulfur-oxidizing bacterium isolated from coastal sediment.</title>
        <authorList>
            <person name="Liu X."/>
        </authorList>
    </citation>
    <scope>NUCLEOTIDE SEQUENCE [LARGE SCALE GENOMIC DNA]</scope>
    <source>
        <strain evidence="4 5">G1</strain>
    </source>
</reference>
<keyword evidence="5" id="KW-1185">Reference proteome</keyword>
<evidence type="ECO:0000313" key="4">
    <source>
        <dbReference type="EMBL" id="QCU90262.1"/>
    </source>
</evidence>